<gene>
    <name evidence="2" type="ORF">SAMN05421813_12247</name>
</gene>
<evidence type="ECO:0000313" key="3">
    <source>
        <dbReference type="Proteomes" id="UP000199226"/>
    </source>
</evidence>
<dbReference type="AlphaFoldDB" id="A0A1G9VTU4"/>
<dbReference type="Gene3D" id="3.40.50.300">
    <property type="entry name" value="P-loop containing nucleotide triphosphate hydrolases"/>
    <property type="match status" value="1"/>
</dbReference>
<proteinExistence type="predicted"/>
<sequence>MEEIKKFIDLLLRYKFVLITVPLITVMVTFYIVRNLPDVYPAQAQIATGIVDETQQMALSEASSLQESRINQKFVNMVQVMQSKSMLDLVSYKLIIHDLTSKPFKEPSELLNTLNLEAKKHALSVFKEKYRKKEGLNLRNDDEEGLHRILGSMGYDELSLKWDMLVYRAGTTDFIFIDYQSENSELSAFVVNTLSNEFTDYYTVLVKENQRSSVNFLKNLLKIKSDTLQSRISGLRQYKIQNRILNLTEQSSQIYSQTADYEQKMLQAEKDIVSLKGTIASIDKMFDPKDRRYMESTFTNINQKIIGTKAEMNALQDKYIKNDFDEKYKISIDSLQQVMSAQINTMSDKYTDNPLNSKTLLIQKKLELQIELDRAVYGLNSLKKQLDVMSNKFEMLVPHEAVIQSFERDIQTGSEEYQDLLAQYNKVTMESEFPVKLRQAQIAMPGLPLPSKKMLLVIISGILSGVFCVIILFVMFFLDNRIRVPGDLVLITKAPVLGYLNLVGKSTLDLKGIWKNLHGTAEMREFKKQLRSTRFEVNRELAQTSERGQILSITSITEGEGKTLISACIAYTYVMVNKKVLLIDGNFDSPSITKNSNTKLFLEDYLHSGDLEGINFNTGIMVMGNRGGDKSLLEVSNEETILQRLEQLRSHFDIILVETPPLDALNKAKEWILFTDKTVSVFEADQTINEMKKQHINYLTNLNGQFIGWILNKVKQQGKFEEKIDHANVLE</sequence>
<dbReference type="OrthoDB" id="972983at2"/>
<dbReference type="Proteomes" id="UP000199226">
    <property type="component" value="Unassembled WGS sequence"/>
</dbReference>
<dbReference type="PANTHER" id="PTHR32309">
    <property type="entry name" value="TYROSINE-PROTEIN KINASE"/>
    <property type="match status" value="1"/>
</dbReference>
<feature type="transmembrane region" description="Helical" evidence="1">
    <location>
        <begin position="454"/>
        <end position="478"/>
    </location>
</feature>
<name>A0A1G9VTU4_9SPHI</name>
<keyword evidence="3" id="KW-1185">Reference proteome</keyword>
<keyword evidence="1" id="KW-0472">Membrane</keyword>
<reference evidence="3" key="1">
    <citation type="submission" date="2016-10" db="EMBL/GenBank/DDBJ databases">
        <authorList>
            <person name="Varghese N."/>
            <person name="Submissions S."/>
        </authorList>
    </citation>
    <scope>NUCLEOTIDE SEQUENCE [LARGE SCALE GENOMIC DNA]</scope>
    <source>
        <strain evidence="3">DSM 24536</strain>
    </source>
</reference>
<keyword evidence="1" id="KW-1133">Transmembrane helix</keyword>
<feature type="transmembrane region" description="Helical" evidence="1">
    <location>
        <begin position="12"/>
        <end position="33"/>
    </location>
</feature>
<dbReference type="PANTHER" id="PTHR32309:SF13">
    <property type="entry name" value="FERRIC ENTEROBACTIN TRANSPORT PROTEIN FEPE"/>
    <property type="match status" value="1"/>
</dbReference>
<dbReference type="EMBL" id="FNHH01000022">
    <property type="protein sequence ID" value="SDM75669.1"/>
    <property type="molecule type" value="Genomic_DNA"/>
</dbReference>
<dbReference type="InterPro" id="IPR027417">
    <property type="entry name" value="P-loop_NTPase"/>
</dbReference>
<dbReference type="InterPro" id="IPR050445">
    <property type="entry name" value="Bact_polysacc_biosynth/exp"/>
</dbReference>
<organism evidence="2 3">
    <name type="scientific">Daejeonella rubra</name>
    <dbReference type="NCBI Taxonomy" id="990371"/>
    <lineage>
        <taxon>Bacteria</taxon>
        <taxon>Pseudomonadati</taxon>
        <taxon>Bacteroidota</taxon>
        <taxon>Sphingobacteriia</taxon>
        <taxon>Sphingobacteriales</taxon>
        <taxon>Sphingobacteriaceae</taxon>
        <taxon>Daejeonella</taxon>
    </lineage>
</organism>
<accession>A0A1G9VTU4</accession>
<dbReference type="STRING" id="990371.SAMN05421813_12247"/>
<evidence type="ECO:0000256" key="1">
    <source>
        <dbReference type="SAM" id="Phobius"/>
    </source>
</evidence>
<keyword evidence="1" id="KW-0812">Transmembrane</keyword>
<protein>
    <submittedName>
        <fullName evidence="2">Uncharacterized protein involved in exopolysaccharide biosynthesis</fullName>
    </submittedName>
</protein>
<dbReference type="GO" id="GO:0005886">
    <property type="term" value="C:plasma membrane"/>
    <property type="evidence" value="ECO:0007669"/>
    <property type="project" value="TreeGrafter"/>
</dbReference>
<dbReference type="SUPFAM" id="SSF52540">
    <property type="entry name" value="P-loop containing nucleoside triphosphate hydrolases"/>
    <property type="match status" value="1"/>
</dbReference>
<evidence type="ECO:0000313" key="2">
    <source>
        <dbReference type="EMBL" id="SDM75669.1"/>
    </source>
</evidence>
<dbReference type="GO" id="GO:0004713">
    <property type="term" value="F:protein tyrosine kinase activity"/>
    <property type="evidence" value="ECO:0007669"/>
    <property type="project" value="TreeGrafter"/>
</dbReference>